<dbReference type="AlphaFoldDB" id="J7RXQ3"/>
<evidence type="ECO:0000256" key="1">
    <source>
        <dbReference type="ARBA" id="ARBA00009674"/>
    </source>
</evidence>
<reference evidence="5" key="2">
    <citation type="submission" date="2012-08" db="EMBL/GenBank/DDBJ databases">
        <title>Genome sequence of Kazachstania naganishii.</title>
        <authorList>
            <person name="Gordon J.L."/>
            <person name="Armisen D."/>
            <person name="Proux-Wera E."/>
            <person name="OhEigeartaigh S.S."/>
            <person name="Byrne K.P."/>
            <person name="Wolfe K.H."/>
        </authorList>
    </citation>
    <scope>NUCLEOTIDE SEQUENCE [LARGE SCALE GENOMIC DNA]</scope>
    <source>
        <strain evidence="5">ATCC MYA-139 / BCRC 22969 / CBS 8797 / CCRC 22969 / KCTC 17520 / NBRC 10181 / NCYC 3082</strain>
    </source>
</reference>
<dbReference type="HOGENOM" id="CLU_087657_1_1_1"/>
<dbReference type="Pfam" id="PF05871">
    <property type="entry name" value="ESCRT-II"/>
    <property type="match status" value="1"/>
</dbReference>
<dbReference type="EMBL" id="HE978317">
    <property type="protein sequence ID" value="CCK69882.1"/>
    <property type="molecule type" value="Genomic_DNA"/>
</dbReference>
<evidence type="ECO:0000313" key="4">
    <source>
        <dbReference type="EMBL" id="CCK69882.1"/>
    </source>
</evidence>
<dbReference type="OMA" id="TRCLIMW"/>
<sequence>MEFPPIHSFPPLYTRQPNKLVRNKQLETWAGIILDNAKKLHRWEIDKTGRFERGGPSIFTSESIGRAVPQLFINEIWRHMQRNNQIILRDESLQWGVLDDADADASFYVLWRPLDAWTSLILEWFDTANQMGKVVTFYELAQGDESLDCEFHGIPEPLLLRILKPLVKRGRATMLKGDNDQYVAIKVV</sequence>
<comment type="similarity">
    <text evidence="1">Belongs to the VPS25 family.</text>
</comment>
<dbReference type="GO" id="GO:0000814">
    <property type="term" value="C:ESCRT II complex"/>
    <property type="evidence" value="ECO:0007669"/>
    <property type="project" value="EnsemblFungi"/>
</dbReference>
<name>J7RXQ3_HUIN7</name>
<protein>
    <recommendedName>
        <fullName evidence="6">ESCRT-II complex subunit VPS25</fullName>
    </recommendedName>
</protein>
<evidence type="ECO:0008006" key="6">
    <source>
        <dbReference type="Google" id="ProtNLM"/>
    </source>
</evidence>
<evidence type="ECO:0000256" key="3">
    <source>
        <dbReference type="ARBA" id="ARBA00022927"/>
    </source>
</evidence>
<keyword evidence="3" id="KW-0653">Protein transport</keyword>
<keyword evidence="2" id="KW-0813">Transport</keyword>
<dbReference type="InterPro" id="IPR008570">
    <property type="entry name" value="ESCRT-II_cplx_Vps25-sub"/>
</dbReference>
<dbReference type="GO" id="GO:1904669">
    <property type="term" value="P:ATP export"/>
    <property type="evidence" value="ECO:0007669"/>
    <property type="project" value="EnsemblFungi"/>
</dbReference>
<dbReference type="eggNOG" id="KOG4068">
    <property type="taxonomic scope" value="Eukaryota"/>
</dbReference>
<dbReference type="RefSeq" id="XP_022464128.1">
    <property type="nucleotide sequence ID" value="XM_022607543.1"/>
</dbReference>
<dbReference type="InterPro" id="IPR036390">
    <property type="entry name" value="WH_DNA-bd_sf"/>
</dbReference>
<dbReference type="STRING" id="1071383.J7RXQ3"/>
<reference evidence="4 5" key="1">
    <citation type="journal article" date="2011" name="Proc. Natl. Acad. Sci. U.S.A.">
        <title>Evolutionary erosion of yeast sex chromosomes by mating-type switching accidents.</title>
        <authorList>
            <person name="Gordon J.L."/>
            <person name="Armisen D."/>
            <person name="Proux-Wera E."/>
            <person name="Oheigeartaigh S.S."/>
            <person name="Byrne K.P."/>
            <person name="Wolfe K.H."/>
        </authorList>
    </citation>
    <scope>NUCLEOTIDE SEQUENCE [LARGE SCALE GENOMIC DNA]</scope>
    <source>
        <strain evidence="5">ATCC MYA-139 / BCRC 22969 / CBS 8797 / CCRC 22969 / KCTC 17520 / NBRC 10181 / NCYC 3082</strain>
    </source>
</reference>
<dbReference type="GO" id="GO:0042803">
    <property type="term" value="F:protein homodimerization activity"/>
    <property type="evidence" value="ECO:0007669"/>
    <property type="project" value="TreeGrafter"/>
</dbReference>
<dbReference type="GO" id="GO:0000122">
    <property type="term" value="P:negative regulation of transcription by RNA polymerase II"/>
    <property type="evidence" value="ECO:0007669"/>
    <property type="project" value="EnsemblFungi"/>
</dbReference>
<dbReference type="Gene3D" id="1.10.10.10">
    <property type="entry name" value="Winged helix-like DNA-binding domain superfamily/Winged helix DNA-binding domain"/>
    <property type="match status" value="1"/>
</dbReference>
<dbReference type="InterPro" id="IPR036388">
    <property type="entry name" value="WH-like_DNA-bd_sf"/>
</dbReference>
<evidence type="ECO:0000256" key="2">
    <source>
        <dbReference type="ARBA" id="ARBA00022448"/>
    </source>
</evidence>
<accession>J7RXQ3</accession>
<dbReference type="PANTHER" id="PTHR13149">
    <property type="entry name" value="VACUOLAR PROTEIN SORTING-ASSOCIATED PROTEIN VPS25"/>
    <property type="match status" value="1"/>
</dbReference>
<evidence type="ECO:0000313" key="5">
    <source>
        <dbReference type="Proteomes" id="UP000006310"/>
    </source>
</evidence>
<dbReference type="GO" id="GO:0005198">
    <property type="term" value="F:structural molecule activity"/>
    <property type="evidence" value="ECO:0007669"/>
    <property type="project" value="EnsemblFungi"/>
</dbReference>
<dbReference type="SUPFAM" id="SSF46785">
    <property type="entry name" value="Winged helix' DNA-binding domain"/>
    <property type="match status" value="2"/>
</dbReference>
<dbReference type="Proteomes" id="UP000006310">
    <property type="component" value="Chromosome 4"/>
</dbReference>
<dbReference type="OrthoDB" id="245150at2759"/>
<dbReference type="GeneID" id="34525571"/>
<dbReference type="KEGG" id="kng:KNAG_0D01300"/>
<organism evidence="4 5">
    <name type="scientific">Huiozyma naganishii (strain ATCC MYA-139 / BCRC 22969 / CBS 8797 / KCTC 17520 / NBRC 10181 / NCYC 3082 / Yp74L-3)</name>
    <name type="common">Yeast</name>
    <name type="synonym">Kazachstania naganishii</name>
    <dbReference type="NCBI Taxonomy" id="1071383"/>
    <lineage>
        <taxon>Eukaryota</taxon>
        <taxon>Fungi</taxon>
        <taxon>Dikarya</taxon>
        <taxon>Ascomycota</taxon>
        <taxon>Saccharomycotina</taxon>
        <taxon>Saccharomycetes</taxon>
        <taxon>Saccharomycetales</taxon>
        <taxon>Saccharomycetaceae</taxon>
        <taxon>Huiozyma</taxon>
    </lineage>
</organism>
<dbReference type="InterPro" id="IPR014041">
    <property type="entry name" value="ESCRT-II_cplx_Vps25-sub_N"/>
</dbReference>
<keyword evidence="5" id="KW-1185">Reference proteome</keyword>
<dbReference type="GO" id="GO:0043328">
    <property type="term" value="P:protein transport to vacuole involved in ubiquitin-dependent protein catabolic process via the multivesicular body sorting pathway"/>
    <property type="evidence" value="ECO:0007669"/>
    <property type="project" value="TreeGrafter"/>
</dbReference>
<proteinExistence type="inferred from homology"/>
<gene>
    <name evidence="4" type="primary">KNAG0D01300</name>
    <name evidence="4" type="ordered locus">KNAG_0D01300</name>
</gene>
<dbReference type="PANTHER" id="PTHR13149:SF0">
    <property type="entry name" value="VACUOLAR PROTEIN-SORTING-ASSOCIATED PROTEIN 25"/>
    <property type="match status" value="1"/>
</dbReference>
<dbReference type="GO" id="GO:0006623">
    <property type="term" value="P:protein targeting to vacuole"/>
    <property type="evidence" value="ECO:0007669"/>
    <property type="project" value="EnsemblFungi"/>
</dbReference>
<dbReference type="Gene3D" id="1.10.10.570">
    <property type="entry name" value="Winged helix' DNA-binding domain. Chain C. Domain 1"/>
    <property type="match status" value="1"/>
</dbReference>